<dbReference type="AlphaFoldDB" id="A0A0N0IAH3"/>
<keyword evidence="2 8" id="KW-0645">Protease</keyword>
<dbReference type="GO" id="GO:0046872">
    <property type="term" value="F:metal ion binding"/>
    <property type="evidence" value="ECO:0007669"/>
    <property type="project" value="UniProtKB-UniRule"/>
</dbReference>
<dbReference type="EC" id="3.4.24.-" evidence="8"/>
<keyword evidence="8" id="KW-0964">Secreted</keyword>
<feature type="active site" description="Proton donor" evidence="7">
    <location>
        <position position="301"/>
    </location>
</feature>
<keyword evidence="6 8" id="KW-0482">Metalloprotease</keyword>
<evidence type="ECO:0000259" key="9">
    <source>
        <dbReference type="Pfam" id="PF01447"/>
    </source>
</evidence>
<dbReference type="GO" id="GO:0005576">
    <property type="term" value="C:extracellular region"/>
    <property type="evidence" value="ECO:0007669"/>
    <property type="project" value="UniProtKB-SubCell"/>
</dbReference>
<dbReference type="Proteomes" id="UP000053226">
    <property type="component" value="Unassembled WGS sequence"/>
</dbReference>
<dbReference type="EMBL" id="LGAA01000016">
    <property type="protein sequence ID" value="KPD03042.1"/>
    <property type="molecule type" value="Genomic_DNA"/>
</dbReference>
<dbReference type="Pfam" id="PF02868">
    <property type="entry name" value="Peptidase_M4_C"/>
    <property type="match status" value="1"/>
</dbReference>
<dbReference type="CDD" id="cd09597">
    <property type="entry name" value="M4_TLP"/>
    <property type="match status" value="1"/>
</dbReference>
<keyword evidence="12" id="KW-1185">Reference proteome</keyword>
<evidence type="ECO:0000259" key="10">
    <source>
        <dbReference type="Pfam" id="PF02868"/>
    </source>
</evidence>
<comment type="function">
    <text evidence="8">Extracellular zinc metalloprotease.</text>
</comment>
<evidence type="ECO:0000256" key="3">
    <source>
        <dbReference type="ARBA" id="ARBA00022723"/>
    </source>
</evidence>
<evidence type="ECO:0000256" key="5">
    <source>
        <dbReference type="ARBA" id="ARBA00022833"/>
    </source>
</evidence>
<dbReference type="InterPro" id="IPR027268">
    <property type="entry name" value="Peptidase_M4/M1_CTD_sf"/>
</dbReference>
<dbReference type="InterPro" id="IPR013856">
    <property type="entry name" value="Peptidase_M4_domain"/>
</dbReference>
<keyword evidence="5 8" id="KW-0862">Zinc</keyword>
<dbReference type="InterPro" id="IPR001570">
    <property type="entry name" value="Peptidase_M4_C_domain"/>
</dbReference>
<dbReference type="Gene3D" id="1.10.390.10">
    <property type="entry name" value="Neutral Protease Domain 2"/>
    <property type="match status" value="1"/>
</dbReference>
<gene>
    <name evidence="11" type="ORF">M992_1530</name>
</gene>
<keyword evidence="4 8" id="KW-0378">Hydrolase</keyword>
<dbReference type="RefSeq" id="WP_053908009.1">
    <property type="nucleotide sequence ID" value="NZ_CAWMUS010000016.1"/>
</dbReference>
<organism evidence="11 12">
    <name type="scientific">Moellerella wisconsensis ATCC 35017</name>
    <dbReference type="NCBI Taxonomy" id="1354267"/>
    <lineage>
        <taxon>Bacteria</taxon>
        <taxon>Pseudomonadati</taxon>
        <taxon>Pseudomonadota</taxon>
        <taxon>Gammaproteobacteria</taxon>
        <taxon>Enterobacterales</taxon>
        <taxon>Morganellaceae</taxon>
        <taxon>Moellerella</taxon>
    </lineage>
</organism>
<evidence type="ECO:0000256" key="7">
    <source>
        <dbReference type="PIRSR" id="PIRSR623612-1"/>
    </source>
</evidence>
<feature type="active site" evidence="7">
    <location>
        <position position="198"/>
    </location>
</feature>
<protein>
    <recommendedName>
        <fullName evidence="8">Neutral metalloproteinase</fullName>
        <ecNumber evidence="8">3.4.24.-</ecNumber>
    </recommendedName>
</protein>
<dbReference type="GO" id="GO:0006508">
    <property type="term" value="P:proteolysis"/>
    <property type="evidence" value="ECO:0007669"/>
    <property type="project" value="UniProtKB-KW"/>
</dbReference>
<feature type="domain" description="Peptidase M4 C-terminal" evidence="10">
    <location>
        <begin position="208"/>
        <end position="377"/>
    </location>
</feature>
<dbReference type="PANTHER" id="PTHR43579">
    <property type="match status" value="1"/>
</dbReference>
<reference evidence="11 12" key="1">
    <citation type="submission" date="2015-07" db="EMBL/GenBank/DDBJ databases">
        <title>ATOL: Assembling a taxonomically balanced genome-scale reconstruction of the evolutionary history of the Enterobacteriaceae.</title>
        <authorList>
            <person name="Plunkett G.III."/>
            <person name="Neeno-Eckwall E.C."/>
            <person name="Glasner J.D."/>
            <person name="Perna N.T."/>
        </authorList>
    </citation>
    <scope>NUCLEOTIDE SEQUENCE [LARGE SCALE GENOMIC DNA]</scope>
    <source>
        <strain evidence="11 12">ATCC 35017</strain>
    </source>
</reference>
<dbReference type="InterPro" id="IPR023612">
    <property type="entry name" value="Peptidase_M4"/>
</dbReference>
<dbReference type="GO" id="GO:0004222">
    <property type="term" value="F:metalloendopeptidase activity"/>
    <property type="evidence" value="ECO:0007669"/>
    <property type="project" value="UniProtKB-UniRule"/>
</dbReference>
<dbReference type="InterPro" id="IPR052759">
    <property type="entry name" value="Metalloprotease_M4"/>
</dbReference>
<comment type="caution">
    <text evidence="11">The sequence shown here is derived from an EMBL/GenBank/DDBJ whole genome shotgun (WGS) entry which is preliminary data.</text>
</comment>
<keyword evidence="3" id="KW-0479">Metal-binding</keyword>
<evidence type="ECO:0000256" key="6">
    <source>
        <dbReference type="ARBA" id="ARBA00023049"/>
    </source>
</evidence>
<evidence type="ECO:0000256" key="1">
    <source>
        <dbReference type="ARBA" id="ARBA00009388"/>
    </source>
</evidence>
<accession>A0A0N0IAH3</accession>
<dbReference type="PANTHER" id="PTHR43579:SF1">
    <property type="entry name" value="NEUTRAL METALLOPROTEINASE"/>
    <property type="match status" value="1"/>
</dbReference>
<dbReference type="Gene3D" id="3.10.170.10">
    <property type="match status" value="1"/>
</dbReference>
<evidence type="ECO:0000313" key="12">
    <source>
        <dbReference type="Proteomes" id="UP000053226"/>
    </source>
</evidence>
<dbReference type="SUPFAM" id="SSF55486">
    <property type="entry name" value="Metalloproteases ('zincins'), catalytic domain"/>
    <property type="match status" value="1"/>
</dbReference>
<dbReference type="Pfam" id="PF01447">
    <property type="entry name" value="Peptidase_M4"/>
    <property type="match status" value="1"/>
</dbReference>
<sequence>MNNTLGRTFVSPLLIKALNDEDECPNLASTLIHTNAVMNQSYDEDEIIEHRRAFYDDQTVLYNNYRIIRDAQQQVENEQHNHLSLPICRRYPSNSTLAPTTPHLAHEDFPVVLTEGEIKAQQPIAHFIYDKIGIISQFFAEKLNISDVLGCRSEVNAIIHYGKNYANAFWNGQAIFFGDGDGRRMGAFYNDIDIIAHELSHGFITSNANFTYLFQSGALNESVADVFGIMVKQYIQQQDVHQSNWLLGENLFLDRQRAPGLRSMSDPGSAFYFSASIKDDQVGHMNKYRYLSIYQDNGGVHSNSGIPNKAFYLLAKSLGGYSWERAGKIWLNALLDENANPSTDFRQFAKLTVKHASQLFSIDVAYKTRKSWFDVGIDT</sequence>
<dbReference type="PRINTS" id="PR00730">
    <property type="entry name" value="THERMOLYSIN"/>
</dbReference>
<comment type="similarity">
    <text evidence="1 8">Belongs to the peptidase M4 family.</text>
</comment>
<evidence type="ECO:0000256" key="4">
    <source>
        <dbReference type="ARBA" id="ARBA00022801"/>
    </source>
</evidence>
<evidence type="ECO:0000256" key="2">
    <source>
        <dbReference type="ARBA" id="ARBA00022670"/>
    </source>
</evidence>
<feature type="domain" description="Peptidase M4" evidence="9">
    <location>
        <begin position="135"/>
        <end position="204"/>
    </location>
</feature>
<comment type="subcellular location">
    <subcellularLocation>
        <location evidence="8">Secreted</location>
    </subcellularLocation>
</comment>
<evidence type="ECO:0000313" key="11">
    <source>
        <dbReference type="EMBL" id="KPD03042.1"/>
    </source>
</evidence>
<dbReference type="OrthoDB" id="5378341at2"/>
<evidence type="ECO:0000256" key="8">
    <source>
        <dbReference type="RuleBase" id="RU366073"/>
    </source>
</evidence>
<proteinExistence type="inferred from homology"/>
<name>A0A0N0IAH3_9GAMM</name>
<comment type="cofactor">
    <cofactor evidence="8">
        <name>Zn(2+)</name>
        <dbReference type="ChEBI" id="CHEBI:29105"/>
    </cofactor>
</comment>